<dbReference type="InterPro" id="IPR050463">
    <property type="entry name" value="Gfo/Idh/MocA_oxidrdct_glycsds"/>
</dbReference>
<dbReference type="InterPro" id="IPR036291">
    <property type="entry name" value="NAD(P)-bd_dom_sf"/>
</dbReference>
<dbReference type="RefSeq" id="WP_307260649.1">
    <property type="nucleotide sequence ID" value="NZ_JAUSVL010000001.1"/>
</dbReference>
<feature type="domain" description="3-keto-alpha-glucoside-1,2-lyase/3-keto-2-hydroxy-glucal hydratase" evidence="3">
    <location>
        <begin position="351"/>
        <end position="517"/>
    </location>
</feature>
<name>A0AAE3VEY3_9BACT</name>
<dbReference type="Gene3D" id="3.30.360.10">
    <property type="entry name" value="Dihydrodipicolinate Reductase, domain 2"/>
    <property type="match status" value="1"/>
</dbReference>
<dbReference type="PANTHER" id="PTHR43818">
    <property type="entry name" value="BCDNA.GH03377"/>
    <property type="match status" value="1"/>
</dbReference>
<dbReference type="GO" id="GO:0016491">
    <property type="term" value="F:oxidoreductase activity"/>
    <property type="evidence" value="ECO:0007669"/>
    <property type="project" value="UniProtKB-KW"/>
</dbReference>
<dbReference type="AlphaFoldDB" id="A0AAE3VEY3"/>
<reference evidence="4" key="1">
    <citation type="submission" date="2023-07" db="EMBL/GenBank/DDBJ databases">
        <title>Genomic Encyclopedia of Type Strains, Phase IV (KMG-IV): sequencing the most valuable type-strain genomes for metagenomic binning, comparative biology and taxonomic classification.</title>
        <authorList>
            <person name="Goeker M."/>
        </authorList>
    </citation>
    <scope>NUCLEOTIDE SEQUENCE</scope>
    <source>
        <strain evidence="4">DSM 24202</strain>
    </source>
</reference>
<evidence type="ECO:0000259" key="2">
    <source>
        <dbReference type="Pfam" id="PF01408"/>
    </source>
</evidence>
<dbReference type="SUPFAM" id="SSF55347">
    <property type="entry name" value="Glyceraldehyde-3-phosphate dehydrogenase-like, C-terminal domain"/>
    <property type="match status" value="1"/>
</dbReference>
<protein>
    <submittedName>
        <fullName evidence="4">Dehydrogenase</fullName>
    </submittedName>
</protein>
<dbReference type="InterPro" id="IPR000683">
    <property type="entry name" value="Gfo/Idh/MocA-like_OxRdtase_N"/>
</dbReference>
<dbReference type="Gene3D" id="2.60.120.560">
    <property type="entry name" value="Exo-inulinase, domain 1"/>
    <property type="match status" value="1"/>
</dbReference>
<keyword evidence="1" id="KW-0560">Oxidoreductase</keyword>
<evidence type="ECO:0000256" key="1">
    <source>
        <dbReference type="ARBA" id="ARBA00023002"/>
    </source>
</evidence>
<accession>A0AAE3VEY3</accession>
<comment type="caution">
    <text evidence="4">The sequence shown here is derived from an EMBL/GenBank/DDBJ whole genome shotgun (WGS) entry which is preliminary data.</text>
</comment>
<feature type="domain" description="Gfo/Idh/MocA-like oxidoreductase N-terminal" evidence="2">
    <location>
        <begin position="6"/>
        <end position="124"/>
    </location>
</feature>
<evidence type="ECO:0000313" key="4">
    <source>
        <dbReference type="EMBL" id="MDQ0289259.1"/>
    </source>
</evidence>
<dbReference type="GO" id="GO:0016787">
    <property type="term" value="F:hydrolase activity"/>
    <property type="evidence" value="ECO:0007669"/>
    <property type="project" value="InterPro"/>
</dbReference>
<dbReference type="PANTHER" id="PTHR43818:SF11">
    <property type="entry name" value="BCDNA.GH03377"/>
    <property type="match status" value="1"/>
</dbReference>
<dbReference type="SUPFAM" id="SSF51735">
    <property type="entry name" value="NAD(P)-binding Rossmann-fold domains"/>
    <property type="match status" value="1"/>
</dbReference>
<organism evidence="4 5">
    <name type="scientific">Oligosphaera ethanolica</name>
    <dbReference type="NCBI Taxonomy" id="760260"/>
    <lineage>
        <taxon>Bacteria</taxon>
        <taxon>Pseudomonadati</taxon>
        <taxon>Lentisphaerota</taxon>
        <taxon>Oligosphaeria</taxon>
        <taxon>Oligosphaerales</taxon>
        <taxon>Oligosphaeraceae</taxon>
        <taxon>Oligosphaera</taxon>
    </lineage>
</organism>
<keyword evidence="5" id="KW-1185">Reference proteome</keyword>
<dbReference type="Pfam" id="PF01408">
    <property type="entry name" value="GFO_IDH_MocA"/>
    <property type="match status" value="1"/>
</dbReference>
<evidence type="ECO:0000259" key="3">
    <source>
        <dbReference type="Pfam" id="PF06439"/>
    </source>
</evidence>
<gene>
    <name evidence="4" type="ORF">J3R75_001366</name>
</gene>
<dbReference type="GO" id="GO:0000166">
    <property type="term" value="F:nucleotide binding"/>
    <property type="evidence" value="ECO:0007669"/>
    <property type="project" value="InterPro"/>
</dbReference>
<evidence type="ECO:0000313" key="5">
    <source>
        <dbReference type="Proteomes" id="UP001238163"/>
    </source>
</evidence>
<dbReference type="Proteomes" id="UP001238163">
    <property type="component" value="Unassembled WGS sequence"/>
</dbReference>
<dbReference type="Pfam" id="PF06439">
    <property type="entry name" value="3keto-disac_hyd"/>
    <property type="match status" value="1"/>
</dbReference>
<dbReference type="InterPro" id="IPR010496">
    <property type="entry name" value="AL/BT2_dom"/>
</dbReference>
<proteinExistence type="predicted"/>
<dbReference type="EMBL" id="JAUSVL010000001">
    <property type="protein sequence ID" value="MDQ0289259.1"/>
    <property type="molecule type" value="Genomic_DNA"/>
</dbReference>
<dbReference type="Gene3D" id="3.40.50.720">
    <property type="entry name" value="NAD(P)-binding Rossmann-like Domain"/>
    <property type="match status" value="1"/>
</dbReference>
<sequence length="523" mass="57987">MAEKKLRVGVIGCGGRGWAHASAYMRSDKVVLAACADVFKPARDFFKTKFGFKKCYADYRDMLLREHLDVVSVCVWPHLHCQAVLDCASLHHPPRLINSEKPMAPTFGEAVRMHEACVHRDIMLTFCHQRRFGASWSTAKKLLDSGAIGTLQRMEMNTSNMFDWGTHWFDMMHFFNNDLQASWVMGQIGCAADNKIFGATMETAGIAYVKWPNDVTGLLTTGQGNATPYEIRLMGSAGMIDVYHGKCRIFAEGQKWTDVPLGEQRPDDTYLHILDSIECLLNKRQSILCSENALRATSLIFATYESSRRRERVFLPLEIDDSPLLSMLANGDIVIPDWPTYISAQDEEDGFRFFFNGKNLRGLTCAPQRSWRSRAGILCSDKTEAWIYLDKDLGNFELRFDIRLGSRSEAGVIFWADPRKGPKSGLEIVIADDPQAPPGLATTGAIRGLSPATKGIGGIASSWRAAKIVCQDGKVTLSIAGQDLSTHDLAAPALAGHARHGALGLVARRGDVEFRSVFYAPRG</sequence>